<protein>
    <recommendedName>
        <fullName evidence="1">Putative heavy-metal chelation domain-containing protein</fullName>
    </recommendedName>
</protein>
<evidence type="ECO:0000259" key="1">
    <source>
        <dbReference type="Pfam" id="PF04016"/>
    </source>
</evidence>
<evidence type="ECO:0000313" key="2">
    <source>
        <dbReference type="EMBL" id="TMP29007.1"/>
    </source>
</evidence>
<dbReference type="OrthoDB" id="9791837at2"/>
<name>A0A5S3WNK2_9GAMM</name>
<gene>
    <name evidence="2" type="ORF">CWB99_09560</name>
</gene>
<sequence>MQPEFSRIHDTLEQQRLNFKLPAFFRWAWVSDQARTLWAPKINAIRDLVPHVFAEAVLSGHYPCALLELTQKQADNLRLATQRHRQLTIIRLPPSTLNLFSNRPYWLCCLENDAEQFLTAWQQADLKSIYSLINAPQCCTNFNHDLEYLYQCQDPTYLSAAHALNSNEQLLNITFENAPLLNQTFKKLGVSTLSYAPCSPNCQHALVQAENWMALAGDMGYTSLLNDMLTLFGAPCAWTAMHGIAEIKTPLLKISTNTDATRDKFTVNYLSETDIEGAATGLGFPFKNNCKSAITQSKSFQRGMDNVIPSLDVTDVKETASPANDTGLKPLPYPDSKILDDTLERVLPGLAVHIKSIFLSNTFCVITLNNDNTGCCMNYFRFKSQEAIANTTAKLTERLKYDPLLLDFLTATEHKSLLQMCLKACLVSALSQPFIEQANGFSVSDRFEASFLPSVNKAVVVGFGGYMDYLIHHTQTPNILVIDSAIVKFKKRVEARQAYYRAHFPHTRVSFSDGCDVSELRRADLVSITGSALSNGTMGHLLSAAEGCDHIIVQGQSATIHPAELFDLGVRLVSTSAKPRGLHQLALTDYSAFVKCLEGNLPKLYMQAE</sequence>
<proteinExistence type="predicted"/>
<dbReference type="RefSeq" id="WP_138552904.1">
    <property type="nucleotide sequence ID" value="NZ_PNCH01000051.1"/>
</dbReference>
<dbReference type="EMBL" id="PNCI01000019">
    <property type="protein sequence ID" value="TMP29007.1"/>
    <property type="molecule type" value="Genomic_DNA"/>
</dbReference>
<evidence type="ECO:0000313" key="3">
    <source>
        <dbReference type="Proteomes" id="UP000310249"/>
    </source>
</evidence>
<dbReference type="SUPFAM" id="SSF159713">
    <property type="entry name" value="Dhaf3308-like"/>
    <property type="match status" value="1"/>
</dbReference>
<reference evidence="2 3" key="1">
    <citation type="submission" date="2018-01" db="EMBL/GenBank/DDBJ databases">
        <authorList>
            <person name="Paulsen S."/>
            <person name="Gram L.K."/>
        </authorList>
    </citation>
    <scope>NUCLEOTIDE SEQUENCE [LARGE SCALE GENOMIC DNA]</scope>
    <source>
        <strain evidence="2 3">S2676</strain>
    </source>
</reference>
<dbReference type="InterPro" id="IPR007161">
    <property type="entry name" value="DUF364"/>
</dbReference>
<feature type="domain" description="Putative heavy-metal chelation" evidence="1">
    <location>
        <begin position="519"/>
        <end position="576"/>
    </location>
</feature>
<comment type="caution">
    <text evidence="2">The sequence shown here is derived from an EMBL/GenBank/DDBJ whole genome shotgun (WGS) entry which is preliminary data.</text>
</comment>
<accession>A0A5S3WNK2</accession>
<reference evidence="3" key="2">
    <citation type="submission" date="2019-06" db="EMBL/GenBank/DDBJ databases">
        <title>Co-occurence of chitin degradation, pigmentation and bioactivity in marine Pseudoalteromonas.</title>
        <authorList>
            <person name="Sonnenschein E.C."/>
            <person name="Bech P.K."/>
        </authorList>
    </citation>
    <scope>NUCLEOTIDE SEQUENCE [LARGE SCALE GENOMIC DNA]</scope>
    <source>
        <strain evidence="3">S2676</strain>
    </source>
</reference>
<dbReference type="Pfam" id="PF04016">
    <property type="entry name" value="DUF364"/>
    <property type="match status" value="1"/>
</dbReference>
<organism evidence="2 3">
    <name type="scientific">Pseudoalteromonas rubra</name>
    <dbReference type="NCBI Taxonomy" id="43658"/>
    <lineage>
        <taxon>Bacteria</taxon>
        <taxon>Pseudomonadati</taxon>
        <taxon>Pseudomonadota</taxon>
        <taxon>Gammaproteobacteria</taxon>
        <taxon>Alteromonadales</taxon>
        <taxon>Pseudoalteromonadaceae</taxon>
        <taxon>Pseudoalteromonas</taxon>
    </lineage>
</organism>
<dbReference type="Proteomes" id="UP000310249">
    <property type="component" value="Unassembled WGS sequence"/>
</dbReference>
<dbReference type="Gene3D" id="3.40.50.11590">
    <property type="match status" value="1"/>
</dbReference>
<dbReference type="AlphaFoldDB" id="A0A5S3WNK2"/>